<feature type="region of interest" description="Disordered" evidence="1">
    <location>
        <begin position="81"/>
        <end position="120"/>
    </location>
</feature>
<keyword evidence="3" id="KW-1185">Reference proteome</keyword>
<name>A0A9D3S7P0_9TELE</name>
<evidence type="ECO:0000313" key="2">
    <source>
        <dbReference type="EMBL" id="KAG7314286.1"/>
    </source>
</evidence>
<reference evidence="2 3" key="1">
    <citation type="submission" date="2021-06" db="EMBL/GenBank/DDBJ databases">
        <title>Chromosome-level genome assembly of the red-tail catfish (Hemibagrus wyckioides).</title>
        <authorList>
            <person name="Shao F."/>
        </authorList>
    </citation>
    <scope>NUCLEOTIDE SEQUENCE [LARGE SCALE GENOMIC DNA]</scope>
    <source>
        <strain evidence="2">EC202008001</strain>
        <tissue evidence="2">Blood</tissue>
    </source>
</reference>
<comment type="caution">
    <text evidence="2">The sequence shown here is derived from an EMBL/GenBank/DDBJ whole genome shotgun (WGS) entry which is preliminary data.</text>
</comment>
<proteinExistence type="predicted"/>
<dbReference type="Proteomes" id="UP000824219">
    <property type="component" value="Linkage Group LG29"/>
</dbReference>
<accession>A0A9D3S7P0</accession>
<protein>
    <submittedName>
        <fullName evidence="2">Uncharacterized protein</fullName>
    </submittedName>
</protein>
<evidence type="ECO:0000313" key="3">
    <source>
        <dbReference type="Proteomes" id="UP000824219"/>
    </source>
</evidence>
<organism evidence="2 3">
    <name type="scientific">Hemibagrus wyckioides</name>
    <dbReference type="NCBI Taxonomy" id="337641"/>
    <lineage>
        <taxon>Eukaryota</taxon>
        <taxon>Metazoa</taxon>
        <taxon>Chordata</taxon>
        <taxon>Craniata</taxon>
        <taxon>Vertebrata</taxon>
        <taxon>Euteleostomi</taxon>
        <taxon>Actinopterygii</taxon>
        <taxon>Neopterygii</taxon>
        <taxon>Teleostei</taxon>
        <taxon>Ostariophysi</taxon>
        <taxon>Siluriformes</taxon>
        <taxon>Bagridae</taxon>
        <taxon>Hemibagrus</taxon>
    </lineage>
</organism>
<sequence>MQNNELQVLSVPEKARTTTSPRKLTLQEEPADQNTILILHNIALVHQTISENQRSLVTSYNPNPYSGPGNNLIRNVWKAVKEEEKMEEKEEGERQHHPCHSHQTTDETNSSMLKTEQKYT</sequence>
<evidence type="ECO:0000256" key="1">
    <source>
        <dbReference type="SAM" id="MobiDB-lite"/>
    </source>
</evidence>
<gene>
    <name evidence="2" type="ORF">KOW79_022782</name>
</gene>
<dbReference type="AlphaFoldDB" id="A0A9D3S7P0"/>
<feature type="region of interest" description="Disordered" evidence="1">
    <location>
        <begin position="1"/>
        <end position="22"/>
    </location>
</feature>
<feature type="compositionally biased region" description="Basic and acidic residues" evidence="1">
    <location>
        <begin position="81"/>
        <end position="96"/>
    </location>
</feature>
<dbReference type="EMBL" id="JAHKSW010000029">
    <property type="protein sequence ID" value="KAG7314286.1"/>
    <property type="molecule type" value="Genomic_DNA"/>
</dbReference>